<protein>
    <submittedName>
        <fullName evidence="8">Multicomponent Na+:H+ antiporter subunit E</fullName>
    </submittedName>
</protein>
<evidence type="ECO:0000256" key="6">
    <source>
        <dbReference type="ARBA" id="ARBA00023136"/>
    </source>
</evidence>
<dbReference type="RefSeq" id="WP_239532461.1">
    <property type="nucleotide sequence ID" value="NZ_JAFBBK010000001.1"/>
</dbReference>
<keyword evidence="5 7" id="KW-1133">Transmembrane helix</keyword>
<evidence type="ECO:0000256" key="4">
    <source>
        <dbReference type="ARBA" id="ARBA00022692"/>
    </source>
</evidence>
<keyword evidence="3" id="KW-1003">Cell membrane</keyword>
<comment type="similarity">
    <text evidence="2">Belongs to the CPA3 antiporters (TC 2.A.63) subunit E family.</text>
</comment>
<accession>A0ABS2KWR8</accession>
<dbReference type="Proteomes" id="UP000703038">
    <property type="component" value="Unassembled WGS sequence"/>
</dbReference>
<evidence type="ECO:0000313" key="8">
    <source>
        <dbReference type="EMBL" id="MBM7416362.1"/>
    </source>
</evidence>
<keyword evidence="6 7" id="KW-0472">Membrane</keyword>
<feature type="transmembrane region" description="Helical" evidence="7">
    <location>
        <begin position="67"/>
        <end position="87"/>
    </location>
</feature>
<keyword evidence="9" id="KW-1185">Reference proteome</keyword>
<evidence type="ECO:0000256" key="1">
    <source>
        <dbReference type="ARBA" id="ARBA00004651"/>
    </source>
</evidence>
<dbReference type="NCBIfam" id="NF006521">
    <property type="entry name" value="PRK08965.1-5"/>
    <property type="match status" value="1"/>
</dbReference>
<sequence length="213" mass="23393">MTIMGRDIALKAALLAWLTGVWVLLWGNLSPANVLGGIVVGLFVMTVLALPRVPVEGRVHPLSVVRLVVVLVYYAAQSSVQVAWAAIRPGPPPVNAVLRYPVEIKSDLVLTFMVDALNMVPGTMVLDIDREDRVLYIHVLDVGKPDAVDQFRTIVRTYESAFIAAFERDLEWHPASIVAPTDDSDVDSVADTIDDISTDYSRTTGDSRKKDRP</sequence>
<organism evidence="8 9">
    <name type="scientific">Rhodococcoides corynebacterioides</name>
    <dbReference type="NCBI Taxonomy" id="53972"/>
    <lineage>
        <taxon>Bacteria</taxon>
        <taxon>Bacillati</taxon>
        <taxon>Actinomycetota</taxon>
        <taxon>Actinomycetes</taxon>
        <taxon>Mycobacteriales</taxon>
        <taxon>Nocardiaceae</taxon>
        <taxon>Rhodococcoides</taxon>
    </lineage>
</organism>
<dbReference type="PANTHER" id="PTHR34584:SF1">
    <property type="entry name" value="NA(+)_H(+) ANTIPORTER SUBUNIT E1"/>
    <property type="match status" value="1"/>
</dbReference>
<evidence type="ECO:0000256" key="7">
    <source>
        <dbReference type="SAM" id="Phobius"/>
    </source>
</evidence>
<dbReference type="EMBL" id="JAFBBK010000001">
    <property type="protein sequence ID" value="MBM7416362.1"/>
    <property type="molecule type" value="Genomic_DNA"/>
</dbReference>
<comment type="caution">
    <text evidence="8">The sequence shown here is derived from an EMBL/GenBank/DDBJ whole genome shotgun (WGS) entry which is preliminary data.</text>
</comment>
<reference evidence="8 9" key="1">
    <citation type="submission" date="2021-01" db="EMBL/GenBank/DDBJ databases">
        <title>Genomics of switchgrass bacterial isolates.</title>
        <authorList>
            <person name="Shade A."/>
        </authorList>
    </citation>
    <scope>NUCLEOTIDE SEQUENCE [LARGE SCALE GENOMIC DNA]</scope>
    <source>
        <strain evidence="8 9">PvP111</strain>
    </source>
</reference>
<proteinExistence type="inferred from homology"/>
<feature type="transmembrane region" description="Helical" evidence="7">
    <location>
        <begin position="12"/>
        <end position="29"/>
    </location>
</feature>
<evidence type="ECO:0000313" key="9">
    <source>
        <dbReference type="Proteomes" id="UP000703038"/>
    </source>
</evidence>
<dbReference type="PANTHER" id="PTHR34584">
    <property type="entry name" value="NA(+)/H(+) ANTIPORTER SUBUNIT E1"/>
    <property type="match status" value="1"/>
</dbReference>
<dbReference type="Pfam" id="PF01899">
    <property type="entry name" value="MNHE"/>
    <property type="match status" value="1"/>
</dbReference>
<comment type="subcellular location">
    <subcellularLocation>
        <location evidence="1">Cell membrane</location>
        <topology evidence="1">Multi-pass membrane protein</topology>
    </subcellularLocation>
</comment>
<name>A0ABS2KWR8_9NOCA</name>
<feature type="transmembrane region" description="Helical" evidence="7">
    <location>
        <begin position="35"/>
        <end position="55"/>
    </location>
</feature>
<evidence type="ECO:0000256" key="5">
    <source>
        <dbReference type="ARBA" id="ARBA00022989"/>
    </source>
</evidence>
<gene>
    <name evidence="8" type="ORF">JOE42_003095</name>
</gene>
<evidence type="ECO:0000256" key="2">
    <source>
        <dbReference type="ARBA" id="ARBA00006228"/>
    </source>
</evidence>
<evidence type="ECO:0000256" key="3">
    <source>
        <dbReference type="ARBA" id="ARBA00022475"/>
    </source>
</evidence>
<keyword evidence="4 7" id="KW-0812">Transmembrane</keyword>
<dbReference type="InterPro" id="IPR002758">
    <property type="entry name" value="Cation_antiport_E"/>
</dbReference>